<evidence type="ECO:0000256" key="1">
    <source>
        <dbReference type="SAM" id="MobiDB-lite"/>
    </source>
</evidence>
<feature type="compositionally biased region" description="Basic and acidic residues" evidence="1">
    <location>
        <begin position="53"/>
        <end position="81"/>
    </location>
</feature>
<feature type="compositionally biased region" description="Basic and acidic residues" evidence="1">
    <location>
        <begin position="93"/>
        <end position="103"/>
    </location>
</feature>
<dbReference type="Proteomes" id="UP001057375">
    <property type="component" value="Unassembled WGS sequence"/>
</dbReference>
<feature type="compositionally biased region" description="Basic and acidic residues" evidence="1">
    <location>
        <begin position="115"/>
        <end position="127"/>
    </location>
</feature>
<feature type="compositionally biased region" description="Polar residues" evidence="1">
    <location>
        <begin position="35"/>
        <end position="52"/>
    </location>
</feature>
<gene>
    <name evidence="2" type="ORF">ADUPG1_006710</name>
</gene>
<dbReference type="EMBL" id="BQXS01010013">
    <property type="protein sequence ID" value="GKT32593.1"/>
    <property type="molecule type" value="Genomic_DNA"/>
</dbReference>
<organism evidence="2 3">
    <name type="scientific">Aduncisulcus paluster</name>
    <dbReference type="NCBI Taxonomy" id="2918883"/>
    <lineage>
        <taxon>Eukaryota</taxon>
        <taxon>Metamonada</taxon>
        <taxon>Carpediemonas-like organisms</taxon>
        <taxon>Aduncisulcus</taxon>
    </lineage>
</organism>
<keyword evidence="3" id="KW-1185">Reference proteome</keyword>
<comment type="caution">
    <text evidence="2">The sequence shown here is derived from an EMBL/GenBank/DDBJ whole genome shotgun (WGS) entry which is preliminary data.</text>
</comment>
<reference evidence="2" key="1">
    <citation type="submission" date="2022-03" db="EMBL/GenBank/DDBJ databases">
        <title>Draft genome sequence of Aduncisulcus paluster, a free-living microaerophilic Fornicata.</title>
        <authorList>
            <person name="Yuyama I."/>
            <person name="Kume K."/>
            <person name="Tamura T."/>
            <person name="Inagaki Y."/>
            <person name="Hashimoto T."/>
        </authorList>
    </citation>
    <scope>NUCLEOTIDE SEQUENCE</scope>
    <source>
        <strain evidence="2">NY0171</strain>
    </source>
</reference>
<name>A0ABQ5KM55_9EUKA</name>
<evidence type="ECO:0000313" key="3">
    <source>
        <dbReference type="Proteomes" id="UP001057375"/>
    </source>
</evidence>
<feature type="region of interest" description="Disordered" evidence="1">
    <location>
        <begin position="27"/>
        <end position="128"/>
    </location>
</feature>
<proteinExistence type="predicted"/>
<accession>A0ABQ5KM55</accession>
<evidence type="ECO:0000313" key="2">
    <source>
        <dbReference type="EMBL" id="GKT32593.1"/>
    </source>
</evidence>
<protein>
    <submittedName>
        <fullName evidence="2">Uncharacterized protein</fullName>
    </submittedName>
</protein>
<sequence>MMNQQPLSCSSVEYTWDGTGYAVEFVPTPDLIPNKNPQTQNLQCENPGTQQDKVGDASSREAKSEAVSEEHRHETAIRGEEREEEDPASEAVTGDRERSKTEKEAEEEEVSVGADPKREKKMREKENLQPQKIRISCWTNPISYINWVKTRMRTQTVRVVHGVRCCGYFRREGG</sequence>